<keyword evidence="3" id="KW-0949">S-adenosyl-L-methionine</keyword>
<evidence type="ECO:0000313" key="6">
    <source>
        <dbReference type="Proteomes" id="UP000235015"/>
    </source>
</evidence>
<protein>
    <submittedName>
        <fullName evidence="5">SAM-dependent methyltransferase</fullName>
    </submittedName>
</protein>
<evidence type="ECO:0000256" key="1">
    <source>
        <dbReference type="ARBA" id="ARBA00022603"/>
    </source>
</evidence>
<dbReference type="InterPro" id="IPR015985">
    <property type="entry name" value="TehB-like_dom"/>
</dbReference>
<dbReference type="GO" id="GO:0008168">
    <property type="term" value="F:methyltransferase activity"/>
    <property type="evidence" value="ECO:0007669"/>
    <property type="project" value="UniProtKB-KW"/>
</dbReference>
<dbReference type="Proteomes" id="UP000235015">
    <property type="component" value="Unassembled WGS sequence"/>
</dbReference>
<keyword evidence="2 5" id="KW-0808">Transferase</keyword>
<gene>
    <name evidence="5" type="ORF">C0630_01340</name>
</gene>
<sequence length="184" mass="20216">MWNRRHAEAETLGRVATVLEQNIHLAAPECRALDLACGRGANALYMAAAGLAVTAWDLSPVAISRLDRAAVEEGLVVQAAVRDVIASPPEPRTFDLILVSFFLERGLAPAIAAALKPGGLLYYQTYSRAAVTDEGPSSEQFRLDDNELLELFPTLKIRVYREERLLGDTHRGWRDMAMLVAEKA</sequence>
<dbReference type="PANTHER" id="PTHR43464:SF19">
    <property type="entry name" value="UBIQUINONE BIOSYNTHESIS O-METHYLTRANSFERASE, MITOCHONDRIAL"/>
    <property type="match status" value="1"/>
</dbReference>
<reference evidence="5 6" key="1">
    <citation type="submission" date="2017-11" db="EMBL/GenBank/DDBJ databases">
        <title>Genome-resolved metagenomics identifies genetic mobility, metabolic interactions, and unexpected diversity in perchlorate-reducing communities.</title>
        <authorList>
            <person name="Barnum T.P."/>
            <person name="Figueroa I.A."/>
            <person name="Carlstrom C.I."/>
            <person name="Lucas L.N."/>
            <person name="Engelbrektson A.L."/>
            <person name="Coates J.D."/>
        </authorList>
    </citation>
    <scope>NUCLEOTIDE SEQUENCE [LARGE SCALE GENOMIC DNA]</scope>
    <source>
        <strain evidence="5">BM301</strain>
    </source>
</reference>
<keyword evidence="1 5" id="KW-0489">Methyltransferase</keyword>
<dbReference type="PANTHER" id="PTHR43464">
    <property type="entry name" value="METHYLTRANSFERASE"/>
    <property type="match status" value="1"/>
</dbReference>
<accession>A0A2N6D1W2</accession>
<dbReference type="SUPFAM" id="SSF53335">
    <property type="entry name" value="S-adenosyl-L-methionine-dependent methyltransferases"/>
    <property type="match status" value="1"/>
</dbReference>
<dbReference type="InterPro" id="IPR029063">
    <property type="entry name" value="SAM-dependent_MTases_sf"/>
</dbReference>
<dbReference type="Gene3D" id="3.40.50.150">
    <property type="entry name" value="Vaccinia Virus protein VP39"/>
    <property type="match status" value="1"/>
</dbReference>
<evidence type="ECO:0000259" key="4">
    <source>
        <dbReference type="Pfam" id="PF03848"/>
    </source>
</evidence>
<proteinExistence type="predicted"/>
<dbReference type="EMBL" id="PKUN01000001">
    <property type="protein sequence ID" value="PLX63680.1"/>
    <property type="molecule type" value="Genomic_DNA"/>
</dbReference>
<feature type="domain" description="Tellurite resistance methyltransferase TehB-like" evidence="4">
    <location>
        <begin position="27"/>
        <end position="171"/>
    </location>
</feature>
<evidence type="ECO:0000313" key="5">
    <source>
        <dbReference type="EMBL" id="PLX63680.1"/>
    </source>
</evidence>
<comment type="caution">
    <text evidence="5">The sequence shown here is derived from an EMBL/GenBank/DDBJ whole genome shotgun (WGS) entry which is preliminary data.</text>
</comment>
<organism evidence="5 6">
    <name type="scientific">Sedimenticola selenatireducens</name>
    <dbReference type="NCBI Taxonomy" id="191960"/>
    <lineage>
        <taxon>Bacteria</taxon>
        <taxon>Pseudomonadati</taxon>
        <taxon>Pseudomonadota</taxon>
        <taxon>Gammaproteobacteria</taxon>
        <taxon>Chromatiales</taxon>
        <taxon>Sedimenticolaceae</taxon>
        <taxon>Sedimenticola</taxon>
    </lineage>
</organism>
<dbReference type="CDD" id="cd02440">
    <property type="entry name" value="AdoMet_MTases"/>
    <property type="match status" value="1"/>
</dbReference>
<dbReference type="AlphaFoldDB" id="A0A2N6D1W2"/>
<name>A0A2N6D1W2_9GAMM</name>
<dbReference type="Pfam" id="PF03848">
    <property type="entry name" value="TehB"/>
    <property type="match status" value="1"/>
</dbReference>
<dbReference type="GO" id="GO:0032259">
    <property type="term" value="P:methylation"/>
    <property type="evidence" value="ECO:0007669"/>
    <property type="project" value="UniProtKB-KW"/>
</dbReference>
<dbReference type="STRING" id="1111735.GCA_000428045_03387"/>
<evidence type="ECO:0000256" key="3">
    <source>
        <dbReference type="ARBA" id="ARBA00022691"/>
    </source>
</evidence>
<evidence type="ECO:0000256" key="2">
    <source>
        <dbReference type="ARBA" id="ARBA00022679"/>
    </source>
</evidence>